<dbReference type="Proteomes" id="UP001159641">
    <property type="component" value="Unassembled WGS sequence"/>
</dbReference>
<protein>
    <submittedName>
        <fullName evidence="1">Uncharacterized protein</fullName>
    </submittedName>
</protein>
<dbReference type="EMBL" id="JAIQCJ010001330">
    <property type="protein sequence ID" value="KAJ8790771.1"/>
    <property type="molecule type" value="Genomic_DNA"/>
</dbReference>
<gene>
    <name evidence="1" type="ORF">J1605_021199</name>
</gene>
<keyword evidence="2" id="KW-1185">Reference proteome</keyword>
<reference evidence="1 2" key="1">
    <citation type="submission" date="2022-11" db="EMBL/GenBank/DDBJ databases">
        <title>Whole genome sequence of Eschrichtius robustus ER-17-0199.</title>
        <authorList>
            <person name="Bruniche-Olsen A."/>
            <person name="Black A.N."/>
            <person name="Fields C.J."/>
            <person name="Walden K."/>
            <person name="Dewoody J.A."/>
        </authorList>
    </citation>
    <scope>NUCLEOTIDE SEQUENCE [LARGE SCALE GENOMIC DNA]</scope>
    <source>
        <strain evidence="1">ER-17-0199</strain>
        <tissue evidence="1">Blubber</tissue>
    </source>
</reference>
<comment type="caution">
    <text evidence="1">The sequence shown here is derived from an EMBL/GenBank/DDBJ whole genome shotgun (WGS) entry which is preliminary data.</text>
</comment>
<accession>A0AB34HGB7</accession>
<evidence type="ECO:0000313" key="1">
    <source>
        <dbReference type="EMBL" id="KAJ8790771.1"/>
    </source>
</evidence>
<dbReference type="AlphaFoldDB" id="A0AB34HGB7"/>
<sequence length="17" mass="2180">MVRSMWSHYFRYKTVTS</sequence>
<organism evidence="1 2">
    <name type="scientific">Eschrichtius robustus</name>
    <name type="common">California gray whale</name>
    <name type="synonym">Eschrichtius gibbosus</name>
    <dbReference type="NCBI Taxonomy" id="9764"/>
    <lineage>
        <taxon>Eukaryota</taxon>
        <taxon>Metazoa</taxon>
        <taxon>Chordata</taxon>
        <taxon>Craniata</taxon>
        <taxon>Vertebrata</taxon>
        <taxon>Euteleostomi</taxon>
        <taxon>Mammalia</taxon>
        <taxon>Eutheria</taxon>
        <taxon>Laurasiatheria</taxon>
        <taxon>Artiodactyla</taxon>
        <taxon>Whippomorpha</taxon>
        <taxon>Cetacea</taxon>
        <taxon>Mysticeti</taxon>
        <taxon>Eschrichtiidae</taxon>
        <taxon>Eschrichtius</taxon>
    </lineage>
</organism>
<evidence type="ECO:0000313" key="2">
    <source>
        <dbReference type="Proteomes" id="UP001159641"/>
    </source>
</evidence>
<name>A0AB34HGB7_ESCRO</name>
<proteinExistence type="predicted"/>